<dbReference type="VEuPathDB" id="FungiDB:GLRG_02900"/>
<feature type="compositionally biased region" description="Basic and acidic residues" evidence="1">
    <location>
        <begin position="169"/>
        <end position="184"/>
    </location>
</feature>
<dbReference type="OrthoDB" id="5213862at2759"/>
<proteinExistence type="predicted"/>
<protein>
    <submittedName>
        <fullName evidence="2">Uncharacterized protein</fullName>
    </submittedName>
</protein>
<accession>E3QA68</accession>
<evidence type="ECO:0000313" key="3">
    <source>
        <dbReference type="Proteomes" id="UP000008782"/>
    </source>
</evidence>
<dbReference type="HOGENOM" id="CLU_1468055_0_0_1"/>
<gene>
    <name evidence="2" type="ORF">GLRG_02900</name>
</gene>
<evidence type="ECO:0000313" key="2">
    <source>
        <dbReference type="EMBL" id="EFQ27756.1"/>
    </source>
</evidence>
<dbReference type="Proteomes" id="UP000008782">
    <property type="component" value="Unassembled WGS sequence"/>
</dbReference>
<feature type="region of interest" description="Disordered" evidence="1">
    <location>
        <begin position="117"/>
        <end position="184"/>
    </location>
</feature>
<sequence length="184" mass="20749">MGLSPPLFVVLIVLATIVPPLIAGALLTRFVCRNFRDAAGVVEPKPRRCWFGLRRVRSISSNATDSLATRAQSYADSWQDLESLRTHRDTPTPSLRYCTCEEVPPVRAPVPAAIRFQPQPPETWHPSRASRLTWSFSPTRRDQGHLRRSRSRLGSSKDSGVVLEGSSEEEWRARGERASRRMEV</sequence>
<dbReference type="EMBL" id="GG697338">
    <property type="protein sequence ID" value="EFQ27756.1"/>
    <property type="molecule type" value="Genomic_DNA"/>
</dbReference>
<dbReference type="AlphaFoldDB" id="E3QA68"/>
<keyword evidence="3" id="KW-1185">Reference proteome</keyword>
<feature type="compositionally biased region" description="Low complexity" evidence="1">
    <location>
        <begin position="152"/>
        <end position="165"/>
    </location>
</feature>
<dbReference type="eggNOG" id="ENOG502RJ3U">
    <property type="taxonomic scope" value="Eukaryota"/>
</dbReference>
<dbReference type="RefSeq" id="XP_008091776.1">
    <property type="nucleotide sequence ID" value="XM_008093585.1"/>
</dbReference>
<reference evidence="3" key="1">
    <citation type="journal article" date="2012" name="Nat. Genet.">
        <title>Lifestyle transitions in plant pathogenic Colletotrichum fungi deciphered by genome and transcriptome analyses.</title>
        <authorList>
            <person name="O'Connell R.J."/>
            <person name="Thon M.R."/>
            <person name="Hacquard S."/>
            <person name="Amyotte S.G."/>
            <person name="Kleemann J."/>
            <person name="Torres M.F."/>
            <person name="Damm U."/>
            <person name="Buiate E.A."/>
            <person name="Epstein L."/>
            <person name="Alkan N."/>
            <person name="Altmueller J."/>
            <person name="Alvarado-Balderrama L."/>
            <person name="Bauser C.A."/>
            <person name="Becker C."/>
            <person name="Birren B.W."/>
            <person name="Chen Z."/>
            <person name="Choi J."/>
            <person name="Crouch J.A."/>
            <person name="Duvick J.P."/>
            <person name="Farman M.A."/>
            <person name="Gan P."/>
            <person name="Heiman D."/>
            <person name="Henrissat B."/>
            <person name="Howard R.J."/>
            <person name="Kabbage M."/>
            <person name="Koch C."/>
            <person name="Kracher B."/>
            <person name="Kubo Y."/>
            <person name="Law A.D."/>
            <person name="Lebrun M.-H."/>
            <person name="Lee Y.-H."/>
            <person name="Miyara I."/>
            <person name="Moore N."/>
            <person name="Neumann U."/>
            <person name="Nordstroem K."/>
            <person name="Panaccione D.G."/>
            <person name="Panstruga R."/>
            <person name="Place M."/>
            <person name="Proctor R.H."/>
            <person name="Prusky D."/>
            <person name="Rech G."/>
            <person name="Reinhardt R."/>
            <person name="Rollins J.A."/>
            <person name="Rounsley S."/>
            <person name="Schardl C.L."/>
            <person name="Schwartz D.C."/>
            <person name="Shenoy N."/>
            <person name="Shirasu K."/>
            <person name="Sikhakolli U.R."/>
            <person name="Stueber K."/>
            <person name="Sukno S.A."/>
            <person name="Sweigard J.A."/>
            <person name="Takano Y."/>
            <person name="Takahara H."/>
            <person name="Trail F."/>
            <person name="van der Does H.C."/>
            <person name="Voll L.M."/>
            <person name="Will I."/>
            <person name="Young S."/>
            <person name="Zeng Q."/>
            <person name="Zhang J."/>
            <person name="Zhou S."/>
            <person name="Dickman M.B."/>
            <person name="Schulze-Lefert P."/>
            <person name="Ver Loren van Themaat E."/>
            <person name="Ma L.-J."/>
            <person name="Vaillancourt L.J."/>
        </authorList>
    </citation>
    <scope>NUCLEOTIDE SEQUENCE [LARGE SCALE GENOMIC DNA]</scope>
    <source>
        <strain evidence="3">M1.001 / M2 / FGSC 10212</strain>
    </source>
</reference>
<dbReference type="GeneID" id="24408265"/>
<evidence type="ECO:0000256" key="1">
    <source>
        <dbReference type="SAM" id="MobiDB-lite"/>
    </source>
</evidence>
<name>E3QA68_COLGM</name>
<organism evidence="3">
    <name type="scientific">Colletotrichum graminicola (strain M1.001 / M2 / FGSC 10212)</name>
    <name type="common">Maize anthracnose fungus</name>
    <name type="synonym">Glomerella graminicola</name>
    <dbReference type="NCBI Taxonomy" id="645133"/>
    <lineage>
        <taxon>Eukaryota</taxon>
        <taxon>Fungi</taxon>
        <taxon>Dikarya</taxon>
        <taxon>Ascomycota</taxon>
        <taxon>Pezizomycotina</taxon>
        <taxon>Sordariomycetes</taxon>
        <taxon>Hypocreomycetidae</taxon>
        <taxon>Glomerellales</taxon>
        <taxon>Glomerellaceae</taxon>
        <taxon>Colletotrichum</taxon>
        <taxon>Colletotrichum graminicola species complex</taxon>
    </lineage>
</organism>